<organism evidence="3 4">
    <name type="scientific">Nocardia iowensis</name>
    <dbReference type="NCBI Taxonomy" id="204891"/>
    <lineage>
        <taxon>Bacteria</taxon>
        <taxon>Bacillati</taxon>
        <taxon>Actinomycetota</taxon>
        <taxon>Actinomycetes</taxon>
        <taxon>Mycobacteriales</taxon>
        <taxon>Nocardiaceae</taxon>
        <taxon>Nocardia</taxon>
    </lineage>
</organism>
<dbReference type="RefSeq" id="WP_218469439.1">
    <property type="nucleotide sequence ID" value="NZ_BAABJN010000008.1"/>
</dbReference>
<keyword evidence="4" id="KW-1185">Reference proteome</keyword>
<accession>A0ABX8RGS1</accession>
<gene>
    <name evidence="3" type="ORF">KV110_23475</name>
</gene>
<evidence type="ECO:0000313" key="4">
    <source>
        <dbReference type="Proteomes" id="UP000694257"/>
    </source>
</evidence>
<dbReference type="Pfam" id="PF19816">
    <property type="entry name" value="DUF6299"/>
    <property type="match status" value="1"/>
</dbReference>
<name>A0ABX8RGS1_NOCIO</name>
<keyword evidence="1" id="KW-0732">Signal</keyword>
<feature type="domain" description="DUF6299" evidence="2">
    <location>
        <begin position="24"/>
        <end position="109"/>
    </location>
</feature>
<feature type="signal peptide" evidence="1">
    <location>
        <begin position="1"/>
        <end position="21"/>
    </location>
</feature>
<sequence>MAIATVAGCIGTAVLAVPASAAPSAELTAAAIQRLNADGTVQITGTYTCNGGRGKTYGSTTLTQGDPGNDTLSYSAAGPGPLACDGTAHDYTINLPEPEAFPFQPGPAKLLIIWDIYTTDGNITRAELDQVPVTLQS</sequence>
<reference evidence="3 4" key="1">
    <citation type="submission" date="2021-07" db="EMBL/GenBank/DDBJ databases">
        <title>Whole Genome Sequence of Nocardia Iowensis.</title>
        <authorList>
            <person name="Lamm A."/>
            <person name="Collins-Fairclough A.M."/>
            <person name="Bunk B."/>
            <person name="Sproer C."/>
        </authorList>
    </citation>
    <scope>NUCLEOTIDE SEQUENCE [LARGE SCALE GENOMIC DNA]</scope>
    <source>
        <strain evidence="3 4">NRRL 5646</strain>
    </source>
</reference>
<evidence type="ECO:0000256" key="1">
    <source>
        <dbReference type="SAM" id="SignalP"/>
    </source>
</evidence>
<dbReference type="Proteomes" id="UP000694257">
    <property type="component" value="Chromosome"/>
</dbReference>
<dbReference type="EMBL" id="CP078145">
    <property type="protein sequence ID" value="QXN88556.1"/>
    <property type="molecule type" value="Genomic_DNA"/>
</dbReference>
<evidence type="ECO:0000259" key="2">
    <source>
        <dbReference type="Pfam" id="PF19816"/>
    </source>
</evidence>
<protein>
    <recommendedName>
        <fullName evidence="2">DUF6299 domain-containing protein</fullName>
    </recommendedName>
</protein>
<proteinExistence type="predicted"/>
<evidence type="ECO:0000313" key="3">
    <source>
        <dbReference type="EMBL" id="QXN88556.1"/>
    </source>
</evidence>
<feature type="chain" id="PRO_5046995818" description="DUF6299 domain-containing protein" evidence="1">
    <location>
        <begin position="22"/>
        <end position="137"/>
    </location>
</feature>
<dbReference type="InterPro" id="IPR046266">
    <property type="entry name" value="DUF6299"/>
</dbReference>